<reference evidence="1 2" key="1">
    <citation type="submission" date="2019-04" db="EMBL/GenBank/DDBJ databases">
        <title>Pedobacter sp. RP-3-15 sp. nov., isolated from Arctic soil.</title>
        <authorList>
            <person name="Dahal R.H."/>
            <person name="Kim D.-U."/>
        </authorList>
    </citation>
    <scope>NUCLEOTIDE SEQUENCE [LARGE SCALE GENOMIC DNA]</scope>
    <source>
        <strain evidence="1 2">RP-3-15</strain>
    </source>
</reference>
<evidence type="ECO:0000313" key="1">
    <source>
        <dbReference type="EMBL" id="TKC06046.1"/>
    </source>
</evidence>
<name>A0A4U1CJ04_9SPHI</name>
<evidence type="ECO:0000313" key="2">
    <source>
        <dbReference type="Proteomes" id="UP000307244"/>
    </source>
</evidence>
<dbReference type="Proteomes" id="UP000307244">
    <property type="component" value="Unassembled WGS sequence"/>
</dbReference>
<dbReference type="AlphaFoldDB" id="A0A4U1CJ04"/>
<protein>
    <recommendedName>
        <fullName evidence="3">MerR family transcriptional regulator</fullName>
    </recommendedName>
</protein>
<proteinExistence type="predicted"/>
<evidence type="ECO:0008006" key="3">
    <source>
        <dbReference type="Google" id="ProtNLM"/>
    </source>
</evidence>
<dbReference type="Pfam" id="PF13591">
    <property type="entry name" value="MerR_2"/>
    <property type="match status" value="1"/>
</dbReference>
<accession>A0A4U1CJ04</accession>
<comment type="caution">
    <text evidence="1">The sequence shown here is derived from an EMBL/GenBank/DDBJ whole genome shotgun (WGS) entry which is preliminary data.</text>
</comment>
<dbReference type="OrthoDB" id="1494789at2"/>
<dbReference type="Gene3D" id="1.10.1660.10">
    <property type="match status" value="1"/>
</dbReference>
<dbReference type="RefSeq" id="WP_136836306.1">
    <property type="nucleotide sequence ID" value="NZ_SWBQ01000003.1"/>
</dbReference>
<dbReference type="EMBL" id="SWBQ01000003">
    <property type="protein sequence ID" value="TKC06046.1"/>
    <property type="molecule type" value="Genomic_DNA"/>
</dbReference>
<keyword evidence="2" id="KW-1185">Reference proteome</keyword>
<gene>
    <name evidence="1" type="ORF">FA047_11985</name>
</gene>
<organism evidence="1 2">
    <name type="scientific">Pedobacter frigoris</name>
    <dbReference type="NCBI Taxonomy" id="2571272"/>
    <lineage>
        <taxon>Bacteria</taxon>
        <taxon>Pseudomonadati</taxon>
        <taxon>Bacteroidota</taxon>
        <taxon>Sphingobacteriia</taxon>
        <taxon>Sphingobacteriales</taxon>
        <taxon>Sphingobacteriaceae</taxon>
        <taxon>Pedobacter</taxon>
    </lineage>
</organism>
<sequence>MEAQLITITEYCVNCNIEPSFIISLEDQGIITLELVDNEKYISVGQLKEMERYIHLHYDLEINIEGIDAIRHLLDKVDRMQKEITELKSRLSLHVR</sequence>